<reference evidence="1" key="2">
    <citation type="submission" date="2015-06" db="UniProtKB">
        <authorList>
            <consortium name="EnsemblMetazoa"/>
        </authorList>
    </citation>
    <scope>IDENTIFICATION</scope>
</reference>
<dbReference type="HOGENOM" id="CLU_3415456_0_0_1"/>
<evidence type="ECO:0000313" key="1">
    <source>
        <dbReference type="EnsemblMetazoa" id="tetur27g01050.1"/>
    </source>
</evidence>
<protein>
    <submittedName>
        <fullName evidence="1">Uncharacterized protein</fullName>
    </submittedName>
</protein>
<sequence>MKYILIVNSRKTLLKSKAWFIVEFCSG</sequence>
<evidence type="ECO:0000313" key="2">
    <source>
        <dbReference type="Proteomes" id="UP000015104"/>
    </source>
</evidence>
<dbReference type="EnsemblMetazoa" id="tetur27g01050.1">
    <property type="protein sequence ID" value="tetur27g01050.1"/>
    <property type="gene ID" value="tetur27g01050"/>
</dbReference>
<organism evidence="1 2">
    <name type="scientific">Tetranychus urticae</name>
    <name type="common">Two-spotted spider mite</name>
    <dbReference type="NCBI Taxonomy" id="32264"/>
    <lineage>
        <taxon>Eukaryota</taxon>
        <taxon>Metazoa</taxon>
        <taxon>Ecdysozoa</taxon>
        <taxon>Arthropoda</taxon>
        <taxon>Chelicerata</taxon>
        <taxon>Arachnida</taxon>
        <taxon>Acari</taxon>
        <taxon>Acariformes</taxon>
        <taxon>Trombidiformes</taxon>
        <taxon>Prostigmata</taxon>
        <taxon>Eleutherengona</taxon>
        <taxon>Raphignathae</taxon>
        <taxon>Tetranychoidea</taxon>
        <taxon>Tetranychidae</taxon>
        <taxon>Tetranychus</taxon>
    </lineage>
</organism>
<dbReference type="Proteomes" id="UP000015104">
    <property type="component" value="Unassembled WGS sequence"/>
</dbReference>
<dbReference type="AlphaFoldDB" id="T1KYK8"/>
<accession>T1KYK8</accession>
<name>T1KYK8_TETUR</name>
<proteinExistence type="predicted"/>
<reference evidence="2" key="1">
    <citation type="submission" date="2011-08" db="EMBL/GenBank/DDBJ databases">
        <authorList>
            <person name="Rombauts S."/>
        </authorList>
    </citation>
    <scope>NUCLEOTIDE SEQUENCE</scope>
    <source>
        <strain evidence="2">London</strain>
    </source>
</reference>
<keyword evidence="2" id="KW-1185">Reference proteome</keyword>
<dbReference type="EMBL" id="CAEY01000714">
    <property type="status" value="NOT_ANNOTATED_CDS"/>
    <property type="molecule type" value="Genomic_DNA"/>
</dbReference>